<evidence type="ECO:0000256" key="9">
    <source>
        <dbReference type="ARBA" id="ARBA00029829"/>
    </source>
</evidence>
<comment type="caution">
    <text evidence="14">The sequence shown here is derived from an EMBL/GenBank/DDBJ whole genome shotgun (WGS) entry which is preliminary data.</text>
</comment>
<dbReference type="PANTHER" id="PTHR37461">
    <property type="entry name" value="ANTI-SIGMA-K FACTOR RSKA"/>
    <property type="match status" value="1"/>
</dbReference>
<keyword evidence="8" id="KW-0804">Transcription</keyword>
<keyword evidence="6" id="KW-0805">Transcription regulation</keyword>
<dbReference type="InterPro" id="IPR041916">
    <property type="entry name" value="Anti_sigma_zinc_sf"/>
</dbReference>
<keyword evidence="5 11" id="KW-1133">Transmembrane helix</keyword>
<evidence type="ECO:0000256" key="11">
    <source>
        <dbReference type="SAM" id="Phobius"/>
    </source>
</evidence>
<dbReference type="PANTHER" id="PTHR37461:SF1">
    <property type="entry name" value="ANTI-SIGMA-K FACTOR RSKA"/>
    <property type="match status" value="1"/>
</dbReference>
<evidence type="ECO:0000256" key="1">
    <source>
        <dbReference type="ARBA" id="ARBA00004167"/>
    </source>
</evidence>
<dbReference type="Proteomes" id="UP000646523">
    <property type="component" value="Unassembled WGS sequence"/>
</dbReference>
<dbReference type="InterPro" id="IPR018764">
    <property type="entry name" value="RskA_C"/>
</dbReference>
<sequence length="285" mass="29932">MTDDLHALSGAYAVHALPDADEALFEEHLAGCATCGPEVRSLRETAARLALAVAEPPPAALRPRVLAAVHRVRRAASGRPVRAPGPYQEEISVRPQAGGLPGAAPAPLPPWRARARAERWRASARAGRWRAKALAGLVAVSTAAAVAFGVVAFDARRDLGDLRTRDAETSAALSAVLAAPDARTVRQRVASGGTGVAVLSRGQGRMVFTSSGLPELPPSKVYVLWLMGPDGMRPVGPLDRRRDGLTTPLLARLHDDGHVGLTVEPAGGSERPTTRPILFAELPAD</sequence>
<evidence type="ECO:0000256" key="8">
    <source>
        <dbReference type="ARBA" id="ARBA00023163"/>
    </source>
</evidence>
<feature type="domain" description="Putative zinc-finger" evidence="13">
    <location>
        <begin position="4"/>
        <end position="35"/>
    </location>
</feature>
<accession>A0A918DK34</accession>
<evidence type="ECO:0000256" key="6">
    <source>
        <dbReference type="ARBA" id="ARBA00023015"/>
    </source>
</evidence>
<dbReference type="Pfam" id="PF10099">
    <property type="entry name" value="RskA_C"/>
    <property type="match status" value="1"/>
</dbReference>
<name>A0A918DK34_9ACTN</name>
<evidence type="ECO:0000313" key="14">
    <source>
        <dbReference type="EMBL" id="GGO71477.1"/>
    </source>
</evidence>
<keyword evidence="3" id="KW-1003">Cell membrane</keyword>
<evidence type="ECO:0000256" key="2">
    <source>
        <dbReference type="ARBA" id="ARBA00004236"/>
    </source>
</evidence>
<reference evidence="14" key="1">
    <citation type="journal article" date="2014" name="Int. J. Syst. Evol. Microbiol.">
        <title>Complete genome sequence of Corynebacterium casei LMG S-19264T (=DSM 44701T), isolated from a smear-ripened cheese.</title>
        <authorList>
            <consortium name="US DOE Joint Genome Institute (JGI-PGF)"/>
            <person name="Walter F."/>
            <person name="Albersmeier A."/>
            <person name="Kalinowski J."/>
            <person name="Ruckert C."/>
        </authorList>
    </citation>
    <scope>NUCLEOTIDE SEQUENCE</scope>
    <source>
        <strain evidence="14">CGMCC 4.7368</strain>
    </source>
</reference>
<keyword evidence="4 11" id="KW-0812">Transmembrane</keyword>
<evidence type="ECO:0000256" key="7">
    <source>
        <dbReference type="ARBA" id="ARBA00023136"/>
    </source>
</evidence>
<evidence type="ECO:0000259" key="12">
    <source>
        <dbReference type="Pfam" id="PF10099"/>
    </source>
</evidence>
<keyword evidence="15" id="KW-1185">Reference proteome</keyword>
<evidence type="ECO:0000256" key="3">
    <source>
        <dbReference type="ARBA" id="ARBA00022475"/>
    </source>
</evidence>
<comment type="subcellular location">
    <subcellularLocation>
        <location evidence="2">Cell membrane</location>
    </subcellularLocation>
    <subcellularLocation>
        <location evidence="1">Membrane</location>
        <topology evidence="1">Single-pass membrane protein</topology>
    </subcellularLocation>
</comment>
<dbReference type="GO" id="GO:0005886">
    <property type="term" value="C:plasma membrane"/>
    <property type="evidence" value="ECO:0007669"/>
    <property type="project" value="UniProtKB-SubCell"/>
</dbReference>
<feature type="transmembrane region" description="Helical" evidence="11">
    <location>
        <begin position="133"/>
        <end position="153"/>
    </location>
</feature>
<dbReference type="GO" id="GO:0016989">
    <property type="term" value="F:sigma factor antagonist activity"/>
    <property type="evidence" value="ECO:0007669"/>
    <property type="project" value="TreeGrafter"/>
</dbReference>
<organism evidence="14 15">
    <name type="scientific">Nonomuraea cavernae</name>
    <dbReference type="NCBI Taxonomy" id="2045107"/>
    <lineage>
        <taxon>Bacteria</taxon>
        <taxon>Bacillati</taxon>
        <taxon>Actinomycetota</taxon>
        <taxon>Actinomycetes</taxon>
        <taxon>Streptosporangiales</taxon>
        <taxon>Streptosporangiaceae</taxon>
        <taxon>Nonomuraea</taxon>
    </lineage>
</organism>
<dbReference type="AlphaFoldDB" id="A0A918DK34"/>
<evidence type="ECO:0000256" key="10">
    <source>
        <dbReference type="ARBA" id="ARBA00030803"/>
    </source>
</evidence>
<dbReference type="InterPro" id="IPR051474">
    <property type="entry name" value="Anti-sigma-K/W_factor"/>
</dbReference>
<dbReference type="RefSeq" id="WP_189125390.1">
    <property type="nucleotide sequence ID" value="NZ_BMNH01000010.1"/>
</dbReference>
<feature type="domain" description="Anti-sigma K factor RskA C-terminal" evidence="12">
    <location>
        <begin position="141"/>
        <end position="277"/>
    </location>
</feature>
<evidence type="ECO:0000256" key="4">
    <source>
        <dbReference type="ARBA" id="ARBA00022692"/>
    </source>
</evidence>
<dbReference type="Pfam" id="PF13490">
    <property type="entry name" value="zf-HC2"/>
    <property type="match status" value="1"/>
</dbReference>
<evidence type="ECO:0000313" key="15">
    <source>
        <dbReference type="Proteomes" id="UP000646523"/>
    </source>
</evidence>
<dbReference type="Gene3D" id="1.10.10.1320">
    <property type="entry name" value="Anti-sigma factor, zinc-finger domain"/>
    <property type="match status" value="1"/>
</dbReference>
<dbReference type="EMBL" id="BMNH01000010">
    <property type="protein sequence ID" value="GGO71477.1"/>
    <property type="molecule type" value="Genomic_DNA"/>
</dbReference>
<protein>
    <recommendedName>
        <fullName evidence="10">Regulator of SigK</fullName>
    </recommendedName>
    <alternativeName>
        <fullName evidence="9">Sigma-K anti-sigma factor RskA</fullName>
    </alternativeName>
</protein>
<evidence type="ECO:0000256" key="5">
    <source>
        <dbReference type="ARBA" id="ARBA00022989"/>
    </source>
</evidence>
<reference evidence="14" key="2">
    <citation type="submission" date="2020-09" db="EMBL/GenBank/DDBJ databases">
        <authorList>
            <person name="Sun Q."/>
            <person name="Zhou Y."/>
        </authorList>
    </citation>
    <scope>NUCLEOTIDE SEQUENCE</scope>
    <source>
        <strain evidence="14">CGMCC 4.7368</strain>
    </source>
</reference>
<evidence type="ECO:0000259" key="13">
    <source>
        <dbReference type="Pfam" id="PF13490"/>
    </source>
</evidence>
<gene>
    <name evidence="14" type="ORF">GCM10012289_37310</name>
</gene>
<dbReference type="InterPro" id="IPR027383">
    <property type="entry name" value="Znf_put"/>
</dbReference>
<dbReference type="GO" id="GO:0006417">
    <property type="term" value="P:regulation of translation"/>
    <property type="evidence" value="ECO:0007669"/>
    <property type="project" value="TreeGrafter"/>
</dbReference>
<keyword evidence="7 11" id="KW-0472">Membrane</keyword>
<proteinExistence type="predicted"/>